<evidence type="ECO:0000256" key="1">
    <source>
        <dbReference type="SAM" id="MobiDB-lite"/>
    </source>
</evidence>
<feature type="compositionally biased region" description="Basic and acidic residues" evidence="1">
    <location>
        <begin position="35"/>
        <end position="49"/>
    </location>
</feature>
<dbReference type="Proteomes" id="UP001501822">
    <property type="component" value="Unassembled WGS sequence"/>
</dbReference>
<name>A0ABN0XQP8_9ACTN</name>
<evidence type="ECO:0000313" key="3">
    <source>
        <dbReference type="Proteomes" id="UP001501822"/>
    </source>
</evidence>
<feature type="region of interest" description="Disordered" evidence="1">
    <location>
        <begin position="35"/>
        <end position="60"/>
    </location>
</feature>
<reference evidence="2 3" key="1">
    <citation type="journal article" date="2019" name="Int. J. Syst. Evol. Microbiol.">
        <title>The Global Catalogue of Microorganisms (GCM) 10K type strain sequencing project: providing services to taxonomists for standard genome sequencing and annotation.</title>
        <authorList>
            <consortium name="The Broad Institute Genomics Platform"/>
            <consortium name="The Broad Institute Genome Sequencing Center for Infectious Disease"/>
            <person name="Wu L."/>
            <person name="Ma J."/>
        </authorList>
    </citation>
    <scope>NUCLEOTIDE SEQUENCE [LARGE SCALE GENOMIC DNA]</scope>
    <source>
        <strain evidence="2 3">JCM 3146</strain>
    </source>
</reference>
<organism evidence="2 3">
    <name type="scientific">Actinoallomurus spadix</name>
    <dbReference type="NCBI Taxonomy" id="79912"/>
    <lineage>
        <taxon>Bacteria</taxon>
        <taxon>Bacillati</taxon>
        <taxon>Actinomycetota</taxon>
        <taxon>Actinomycetes</taxon>
        <taxon>Streptosporangiales</taxon>
        <taxon>Thermomonosporaceae</taxon>
        <taxon>Actinoallomurus</taxon>
    </lineage>
</organism>
<gene>
    <name evidence="2" type="ORF">GCM10010151_70190</name>
</gene>
<dbReference type="EMBL" id="BAAABM010000069">
    <property type="protein sequence ID" value="GAA0370216.1"/>
    <property type="molecule type" value="Genomic_DNA"/>
</dbReference>
<keyword evidence="3" id="KW-1185">Reference proteome</keyword>
<proteinExistence type="predicted"/>
<evidence type="ECO:0000313" key="2">
    <source>
        <dbReference type="EMBL" id="GAA0370216.1"/>
    </source>
</evidence>
<dbReference type="RefSeq" id="WP_252804987.1">
    <property type="nucleotide sequence ID" value="NZ_BAAABM010000069.1"/>
</dbReference>
<accession>A0ABN0XQP8</accession>
<protein>
    <submittedName>
        <fullName evidence="2">Uncharacterized protein</fullName>
    </submittedName>
</protein>
<sequence length="60" mass="6645">MATPGDRARTHIPPPREIWPSSELVREVGRLVAEGLERPASHARGRDPENPAAEQDPDRP</sequence>
<comment type="caution">
    <text evidence="2">The sequence shown here is derived from an EMBL/GenBank/DDBJ whole genome shotgun (WGS) entry which is preliminary data.</text>
</comment>